<gene>
    <name evidence="2" type="ORF">G1H10_00980</name>
</gene>
<proteinExistence type="predicted"/>
<reference evidence="2 3" key="1">
    <citation type="submission" date="2020-02" db="EMBL/GenBank/DDBJ databases">
        <authorList>
            <person name="Li X.-J."/>
            <person name="Han X.-M."/>
        </authorList>
    </citation>
    <scope>NUCLEOTIDE SEQUENCE [LARGE SCALE GENOMIC DNA]</scope>
    <source>
        <strain evidence="2 3">CCTCC AB 2017055</strain>
    </source>
</reference>
<feature type="transmembrane region" description="Helical" evidence="1">
    <location>
        <begin position="38"/>
        <end position="56"/>
    </location>
</feature>
<organism evidence="2 3">
    <name type="scientific">Phytoactinopolyspora halotolerans</name>
    <dbReference type="NCBI Taxonomy" id="1981512"/>
    <lineage>
        <taxon>Bacteria</taxon>
        <taxon>Bacillati</taxon>
        <taxon>Actinomycetota</taxon>
        <taxon>Actinomycetes</taxon>
        <taxon>Jiangellales</taxon>
        <taxon>Jiangellaceae</taxon>
        <taxon>Phytoactinopolyspora</taxon>
    </lineage>
</organism>
<protein>
    <submittedName>
        <fullName evidence="2">DUF3180 domain-containing protein</fullName>
    </submittedName>
</protein>
<name>A0A6L9S179_9ACTN</name>
<evidence type="ECO:0000256" key="1">
    <source>
        <dbReference type="SAM" id="Phobius"/>
    </source>
</evidence>
<sequence>MQKTKIATLVWVALLAAPIGWSISRVIQDSTRELPPVPVVLPVLLALLAAFLFFAAREIKAWIRERRHDRHIGPLRVARTLALAKAAEFFGAALTGAYLGLATLAIDHLTVPMGRDRLLMAGLVVGAGTLATVAAVVLERACIVPPGDDEHARDAARED</sequence>
<keyword evidence="1" id="KW-1133">Transmembrane helix</keyword>
<feature type="transmembrane region" description="Helical" evidence="1">
    <location>
        <begin position="77"/>
        <end position="106"/>
    </location>
</feature>
<dbReference type="Proteomes" id="UP000475214">
    <property type="component" value="Unassembled WGS sequence"/>
</dbReference>
<keyword evidence="3" id="KW-1185">Reference proteome</keyword>
<dbReference type="RefSeq" id="WP_163731343.1">
    <property type="nucleotide sequence ID" value="NZ_JAAGOA010000001.1"/>
</dbReference>
<dbReference type="EMBL" id="JAAGOA010000001">
    <property type="protein sequence ID" value="NED98738.1"/>
    <property type="molecule type" value="Genomic_DNA"/>
</dbReference>
<dbReference type="InterPro" id="IPR021517">
    <property type="entry name" value="DUF3180"/>
</dbReference>
<evidence type="ECO:0000313" key="2">
    <source>
        <dbReference type="EMBL" id="NED98738.1"/>
    </source>
</evidence>
<feature type="transmembrane region" description="Helical" evidence="1">
    <location>
        <begin position="118"/>
        <end position="138"/>
    </location>
</feature>
<dbReference type="Pfam" id="PF11377">
    <property type="entry name" value="DUF3180"/>
    <property type="match status" value="1"/>
</dbReference>
<dbReference type="AlphaFoldDB" id="A0A6L9S179"/>
<keyword evidence="1" id="KW-0812">Transmembrane</keyword>
<evidence type="ECO:0000313" key="3">
    <source>
        <dbReference type="Proteomes" id="UP000475214"/>
    </source>
</evidence>
<keyword evidence="1" id="KW-0472">Membrane</keyword>
<comment type="caution">
    <text evidence="2">The sequence shown here is derived from an EMBL/GenBank/DDBJ whole genome shotgun (WGS) entry which is preliminary data.</text>
</comment>
<accession>A0A6L9S179</accession>